<dbReference type="EMBL" id="CP036290">
    <property type="protein sequence ID" value="QDU83097.1"/>
    <property type="molecule type" value="Genomic_DNA"/>
</dbReference>
<gene>
    <name evidence="1" type="ORF">Pla163_01930</name>
</gene>
<organism evidence="1 2">
    <name type="scientific">Rohdeia mirabilis</name>
    <dbReference type="NCBI Taxonomy" id="2528008"/>
    <lineage>
        <taxon>Bacteria</taxon>
        <taxon>Pseudomonadati</taxon>
        <taxon>Planctomycetota</taxon>
        <taxon>Planctomycetia</taxon>
        <taxon>Planctomycetia incertae sedis</taxon>
        <taxon>Rohdeia</taxon>
    </lineage>
</organism>
<evidence type="ECO:0000313" key="2">
    <source>
        <dbReference type="Proteomes" id="UP000319342"/>
    </source>
</evidence>
<reference evidence="1 2" key="1">
    <citation type="submission" date="2019-02" db="EMBL/GenBank/DDBJ databases">
        <title>Deep-cultivation of Planctomycetes and their phenomic and genomic characterization uncovers novel biology.</title>
        <authorList>
            <person name="Wiegand S."/>
            <person name="Jogler M."/>
            <person name="Boedeker C."/>
            <person name="Pinto D."/>
            <person name="Vollmers J."/>
            <person name="Rivas-Marin E."/>
            <person name="Kohn T."/>
            <person name="Peeters S.H."/>
            <person name="Heuer A."/>
            <person name="Rast P."/>
            <person name="Oberbeckmann S."/>
            <person name="Bunk B."/>
            <person name="Jeske O."/>
            <person name="Meyerdierks A."/>
            <person name="Storesund J.E."/>
            <person name="Kallscheuer N."/>
            <person name="Luecker S."/>
            <person name="Lage O.M."/>
            <person name="Pohl T."/>
            <person name="Merkel B.J."/>
            <person name="Hornburger P."/>
            <person name="Mueller R.-W."/>
            <person name="Bruemmer F."/>
            <person name="Labrenz M."/>
            <person name="Spormann A.M."/>
            <person name="Op den Camp H."/>
            <person name="Overmann J."/>
            <person name="Amann R."/>
            <person name="Jetten M.S.M."/>
            <person name="Mascher T."/>
            <person name="Medema M.H."/>
            <person name="Devos D.P."/>
            <person name="Kaster A.-K."/>
            <person name="Ovreas L."/>
            <person name="Rohde M."/>
            <person name="Galperin M.Y."/>
            <person name="Jogler C."/>
        </authorList>
    </citation>
    <scope>NUCLEOTIDE SEQUENCE [LARGE SCALE GENOMIC DNA]</scope>
    <source>
        <strain evidence="1 2">Pla163</strain>
    </source>
</reference>
<proteinExistence type="predicted"/>
<protein>
    <submittedName>
        <fullName evidence="1">Uncharacterized protein</fullName>
    </submittedName>
</protein>
<dbReference type="Proteomes" id="UP000319342">
    <property type="component" value="Chromosome"/>
</dbReference>
<dbReference type="AlphaFoldDB" id="A0A518CV39"/>
<evidence type="ECO:0000313" key="1">
    <source>
        <dbReference type="EMBL" id="QDU83097.1"/>
    </source>
</evidence>
<keyword evidence="2" id="KW-1185">Reference proteome</keyword>
<accession>A0A518CV39</accession>
<dbReference type="RefSeq" id="WP_145182194.1">
    <property type="nucleotide sequence ID" value="NZ_CP036290.1"/>
</dbReference>
<sequence>MSNDILDRIRRELDDMRGKVDHLRVKASLGKMELRDAVADLKHTFEPTYEKARTAATEAAQSGARETQAIAKSLIAGWDEVRRTYKGFAKDAGEDESKG</sequence>
<name>A0A518CV39_9BACT</name>